<gene>
    <name evidence="3" type="ORF">NLU13_7616</name>
</gene>
<dbReference type="Proteomes" id="UP001175261">
    <property type="component" value="Unassembled WGS sequence"/>
</dbReference>
<dbReference type="EMBL" id="JAPDFR010000007">
    <property type="protein sequence ID" value="KAK0385138.1"/>
    <property type="molecule type" value="Genomic_DNA"/>
</dbReference>
<sequence>MVANSFLQLAVLAAAGLPRLVAAGADPSPVYDPVGQQPINPPIAVANASTSSVEGEILLDECDTSITACATTADVKVVRTHKSTQYVTNFHTFESISTLTPSTRTVTQVVVSTRTTSVEGQCRETIIYEEPTPLIITVDVNTTVVRDFVPIVPTTVTTVSWVEHKQTSQCIIRKTSTGLAAGPGSSSATPAPSAPPPSQPNPPAAGSPEADPSSPGGQPASGSSSAKPSSARGTGRPREPRQRRASSSSRSSASASPSGSGSVSGASGASSSASSQGSQSTP</sequence>
<organism evidence="3 4">
    <name type="scientific">Sarocladium strictum</name>
    <name type="common">Black bundle disease fungus</name>
    <name type="synonym">Acremonium strictum</name>
    <dbReference type="NCBI Taxonomy" id="5046"/>
    <lineage>
        <taxon>Eukaryota</taxon>
        <taxon>Fungi</taxon>
        <taxon>Dikarya</taxon>
        <taxon>Ascomycota</taxon>
        <taxon>Pezizomycotina</taxon>
        <taxon>Sordariomycetes</taxon>
        <taxon>Hypocreomycetidae</taxon>
        <taxon>Hypocreales</taxon>
        <taxon>Sarocladiaceae</taxon>
        <taxon>Sarocladium</taxon>
    </lineage>
</organism>
<reference evidence="3" key="1">
    <citation type="submission" date="2022-10" db="EMBL/GenBank/DDBJ databases">
        <title>Determination and structural analysis of whole genome sequence of Sarocladium strictum F4-1.</title>
        <authorList>
            <person name="Hu L."/>
            <person name="Jiang Y."/>
        </authorList>
    </citation>
    <scope>NUCLEOTIDE SEQUENCE</scope>
    <source>
        <strain evidence="3">F4-1</strain>
    </source>
</reference>
<proteinExistence type="predicted"/>
<evidence type="ECO:0000313" key="4">
    <source>
        <dbReference type="Proteomes" id="UP001175261"/>
    </source>
</evidence>
<feature type="signal peptide" evidence="2">
    <location>
        <begin position="1"/>
        <end position="23"/>
    </location>
</feature>
<protein>
    <submittedName>
        <fullName evidence="3">Uncharacterized protein</fullName>
    </submittedName>
</protein>
<accession>A0AA39GEB2</accession>
<keyword evidence="2" id="KW-0732">Signal</keyword>
<name>A0AA39GEB2_SARSR</name>
<feature type="compositionally biased region" description="Low complexity" evidence="1">
    <location>
        <begin position="177"/>
        <end position="191"/>
    </location>
</feature>
<evidence type="ECO:0000256" key="1">
    <source>
        <dbReference type="SAM" id="MobiDB-lite"/>
    </source>
</evidence>
<feature type="compositionally biased region" description="Pro residues" evidence="1">
    <location>
        <begin position="192"/>
        <end position="205"/>
    </location>
</feature>
<feature type="chain" id="PRO_5041386579" evidence="2">
    <location>
        <begin position="24"/>
        <end position="282"/>
    </location>
</feature>
<keyword evidence="4" id="KW-1185">Reference proteome</keyword>
<feature type="compositionally biased region" description="Low complexity" evidence="1">
    <location>
        <begin position="245"/>
        <end position="282"/>
    </location>
</feature>
<evidence type="ECO:0000256" key="2">
    <source>
        <dbReference type="SAM" id="SignalP"/>
    </source>
</evidence>
<comment type="caution">
    <text evidence="3">The sequence shown here is derived from an EMBL/GenBank/DDBJ whole genome shotgun (WGS) entry which is preliminary data.</text>
</comment>
<evidence type="ECO:0000313" key="3">
    <source>
        <dbReference type="EMBL" id="KAK0385138.1"/>
    </source>
</evidence>
<feature type="compositionally biased region" description="Low complexity" evidence="1">
    <location>
        <begin position="206"/>
        <end position="233"/>
    </location>
</feature>
<feature type="region of interest" description="Disordered" evidence="1">
    <location>
        <begin position="177"/>
        <end position="282"/>
    </location>
</feature>
<dbReference type="AlphaFoldDB" id="A0AA39GEB2"/>